<evidence type="ECO:0000313" key="3">
    <source>
        <dbReference type="Proteomes" id="UP001524569"/>
    </source>
</evidence>
<dbReference type="InterPro" id="IPR018310">
    <property type="entry name" value="Put_endonuclease_Z1-dom"/>
</dbReference>
<dbReference type="Proteomes" id="UP001524569">
    <property type="component" value="Unassembled WGS sequence"/>
</dbReference>
<organism evidence="2 3">
    <name type="scientific">Methylomonas aurea</name>
    <dbReference type="NCBI Taxonomy" id="2952224"/>
    <lineage>
        <taxon>Bacteria</taxon>
        <taxon>Pseudomonadati</taxon>
        <taxon>Pseudomonadota</taxon>
        <taxon>Gammaproteobacteria</taxon>
        <taxon>Methylococcales</taxon>
        <taxon>Methylococcaceae</taxon>
        <taxon>Methylomonas</taxon>
    </lineage>
</organism>
<evidence type="ECO:0000259" key="1">
    <source>
        <dbReference type="Pfam" id="PF10593"/>
    </source>
</evidence>
<accession>A0ABT1UJI8</accession>
<dbReference type="Pfam" id="PF10593">
    <property type="entry name" value="Z1"/>
    <property type="match status" value="1"/>
</dbReference>
<evidence type="ECO:0000313" key="2">
    <source>
        <dbReference type="EMBL" id="MCQ8182292.1"/>
    </source>
</evidence>
<sequence length="971" mass="109648">MSAAIEENWQRVVKFVQELLLDEEDGTVITPALISEKIDMVISMKSKWGENLDRESVIDELIRRNSQWIGQDTSLVSDVGHEDWLNSSRKQNWRYWQRYREWLEKKLSWKAIEALDKSSDSVLALLEDPARAGRWDRRGLVVGHVQSGKTGNYTGLICKAADAGYKIIIVLAGLHNNLRSQTQIRLEEGFLGYETLTDRDIKSLLGVGEIDSDKEIHPNCATNRSDKGDFSRRVARNLAVSPEERPWLFVVKKNKTVLRELLKWIQNHAADTNLAASHVLAESHDDLPKVKKIVTKLPLLIIDDEADHASVDTQEQVFDAEGNPDDEHLPTTINRLIRRILHSFSRSAYVGYTATPFANIFIHERGETRDEGPDLFPSSFIINLAAPSNYIGPSKVFGLMNQEGLRSGLPLVRLVDDYATEDGRNGWMPQQHKNGHRPIHNGTENLPPSIIKAIDSFVLACAVRRLDGQANEHCSMLVHVTRFNSVQKEVCRQVEEHIRHMRQRLHRNIEHEMILQRLKALWEEDFKPTSQAIRSIQPDQTSKGNVTWDDIQAALFDTISDIEIRMINGTAKDALDYDEHKGTGLKVIAIGGDKLARGLTLEGLCVSYFLRASKMYDTLMQMGRWFGYRPGYLDLCRLYTTEELSEWFGHIADAAEELREEFDLMVASGATPREYGLKVQSHPVLMVTSRLKMRAARDLLLSFSGKLLETVVFHKRTGILESNIAATLGLINSLGKPTEVNPERSTAKGKQRWNGFLWRDGVASQVIDFLEAYLTHPESYKVKSNLIAEFIRSMNDAGELNKWTVALIGGGDGGDFSLTKDIAVNMLIRKNNGRFDDRYSIGRLLSPRDEFIDTDAKTWEAALEKTQKAWKPDPARLREGKLQEPPEVPNGPAIREIRGYGANGIEPSRDRGLLLLYVLEPGQEGANLPEGTPPVVAFAVSFPGSNAGKQVLYKVNSVEWHQWEREYGPAE</sequence>
<name>A0ABT1UJI8_9GAMM</name>
<dbReference type="RefSeq" id="WP_256611582.1">
    <property type="nucleotide sequence ID" value="NZ_JANIBM010000021.1"/>
</dbReference>
<proteinExistence type="predicted"/>
<dbReference type="EMBL" id="JANIBM010000021">
    <property type="protein sequence ID" value="MCQ8182292.1"/>
    <property type="molecule type" value="Genomic_DNA"/>
</dbReference>
<feature type="domain" description="Putative endonuclease Z1" evidence="1">
    <location>
        <begin position="449"/>
        <end position="683"/>
    </location>
</feature>
<keyword evidence="3" id="KW-1185">Reference proteome</keyword>
<gene>
    <name evidence="2" type="ORF">NP603_14320</name>
</gene>
<comment type="caution">
    <text evidence="2">The sequence shown here is derived from an EMBL/GenBank/DDBJ whole genome shotgun (WGS) entry which is preliminary data.</text>
</comment>
<reference evidence="2 3" key="1">
    <citation type="submission" date="2022-07" db="EMBL/GenBank/DDBJ databases">
        <title>Methylomonas rivi sp. nov., Methylomonas rosea sp. nov., Methylomonas aureus sp. nov. and Methylomonas subterranea sp. nov., four novel methanotrophs isolated from a freshwater creek and the deep terrestrial subsurface.</title>
        <authorList>
            <person name="Abin C."/>
            <person name="Sankaranarayanan K."/>
            <person name="Garner C."/>
            <person name="Sindelar R."/>
            <person name="Kotary K."/>
            <person name="Garner R."/>
            <person name="Barclay S."/>
            <person name="Lawson P."/>
            <person name="Krumholz L."/>
        </authorList>
    </citation>
    <scope>NUCLEOTIDE SEQUENCE [LARGE SCALE GENOMIC DNA]</scope>
    <source>
        <strain evidence="2 3">SURF-1</strain>
    </source>
</reference>
<protein>
    <submittedName>
        <fullName evidence="2">Z1 domain-containing protein</fullName>
    </submittedName>
</protein>